<evidence type="ECO:0000313" key="13">
    <source>
        <dbReference type="EMBL" id="ROO27272.1"/>
    </source>
</evidence>
<evidence type="ECO:0000256" key="7">
    <source>
        <dbReference type="ARBA" id="ARBA00022840"/>
    </source>
</evidence>
<feature type="transmembrane region" description="Helical" evidence="10">
    <location>
        <begin position="21"/>
        <end position="43"/>
    </location>
</feature>
<organism evidence="13 14">
    <name type="scientific">Salinisphaera orenii MK-B5</name>
    <dbReference type="NCBI Taxonomy" id="856730"/>
    <lineage>
        <taxon>Bacteria</taxon>
        <taxon>Pseudomonadati</taxon>
        <taxon>Pseudomonadota</taxon>
        <taxon>Gammaproteobacteria</taxon>
        <taxon>Salinisphaerales</taxon>
        <taxon>Salinisphaeraceae</taxon>
        <taxon>Salinisphaera</taxon>
    </lineage>
</organism>
<dbReference type="Pfam" id="PF00005">
    <property type="entry name" value="ABC_tran"/>
    <property type="match status" value="1"/>
</dbReference>
<protein>
    <submittedName>
        <fullName evidence="13">Cysteine ABC transporter permease</fullName>
    </submittedName>
</protein>
<keyword evidence="2" id="KW-0813">Transport</keyword>
<dbReference type="FunFam" id="3.40.50.300:FF:001001">
    <property type="entry name" value="Multidrug ABC transporter ATP-binding protein"/>
    <property type="match status" value="1"/>
</dbReference>
<feature type="domain" description="ABC transmembrane type-1" evidence="12">
    <location>
        <begin position="31"/>
        <end position="306"/>
    </location>
</feature>
<dbReference type="SMART" id="SM00382">
    <property type="entry name" value="AAA"/>
    <property type="match status" value="1"/>
</dbReference>
<name>A0A423PNY3_9GAMM</name>
<comment type="caution">
    <text evidence="13">The sequence shown here is derived from an EMBL/GenBank/DDBJ whole genome shotgun (WGS) entry which is preliminary data.</text>
</comment>
<evidence type="ECO:0000256" key="3">
    <source>
        <dbReference type="ARBA" id="ARBA00022475"/>
    </source>
</evidence>
<evidence type="ECO:0000256" key="10">
    <source>
        <dbReference type="SAM" id="Phobius"/>
    </source>
</evidence>
<gene>
    <name evidence="13" type="ORF">SAOR_08910</name>
</gene>
<keyword evidence="5 10" id="KW-0812">Transmembrane</keyword>
<feature type="transmembrane region" description="Helical" evidence="10">
    <location>
        <begin position="55"/>
        <end position="77"/>
    </location>
</feature>
<sequence length="581" mass="62990">MPQPNTSAAWLKRESDIVRRPVSRAIAIESAGGVLMIAQAAVLAHVADAAIFDGAALTAILPWLVGLFLLIGLRAILSYAGEQARFAAGATIKAVVRERLLRTIERLGVVWQRRMPSGDLVETLTEGVEKLEAYYGRYLSQTAVAVLLPLAILAVIMPIDWLSGLVLLATAPLIPVFMIFIGKGAEKLNQRQWRRMGVLSGHFLDALQGLTTLRIFNLGAREARLIERLSDDYRRSTMAVLRVAFLSSLVLEFLATVSIALVAVLIGFRLMWGQIGFEAGFLVLLLAPEFYLPLRNMGSVYHARMEAIAAAERMVEIFDAPALEWPGTRRDVFADAPPRVTLAALGYTYPGSDRPALAGIDLDIAAGETIAVVGASGAGKSTLALALLGLIRADRGDLRINGAPLETIAIERWREQLAWVPQQPRLFHGSVRDNLLLGDAAANDDALWSALDRAQARDFVAALPRGLDTPVGERGQRLSGGQVQRLAIARAFVRNARFVVVDEISAHLDAENERRLVTALEALAQGRGMLLIAHRLASVAHADRIVVMDGGRIVEQGRHEQLLAHGGVYARLASDSRTIAA</sequence>
<evidence type="ECO:0000256" key="1">
    <source>
        <dbReference type="ARBA" id="ARBA00004651"/>
    </source>
</evidence>
<dbReference type="PANTHER" id="PTHR24221">
    <property type="entry name" value="ATP-BINDING CASSETTE SUB-FAMILY B"/>
    <property type="match status" value="1"/>
</dbReference>
<keyword evidence="3" id="KW-1003">Cell membrane</keyword>
<dbReference type="InterPro" id="IPR003439">
    <property type="entry name" value="ABC_transporter-like_ATP-bd"/>
</dbReference>
<feature type="transmembrane region" description="Helical" evidence="10">
    <location>
        <begin position="165"/>
        <end position="185"/>
    </location>
</feature>
<keyword evidence="14" id="KW-1185">Reference proteome</keyword>
<evidence type="ECO:0000256" key="8">
    <source>
        <dbReference type="ARBA" id="ARBA00022989"/>
    </source>
</evidence>
<dbReference type="InterPro" id="IPR039421">
    <property type="entry name" value="Type_1_exporter"/>
</dbReference>
<comment type="subcellular location">
    <subcellularLocation>
        <location evidence="1">Cell membrane</location>
        <topology evidence="1">Multi-pass membrane protein</topology>
    </subcellularLocation>
</comment>
<dbReference type="InterPro" id="IPR027417">
    <property type="entry name" value="P-loop_NTPase"/>
</dbReference>
<evidence type="ECO:0000256" key="5">
    <source>
        <dbReference type="ARBA" id="ARBA00022692"/>
    </source>
</evidence>
<reference evidence="13 14" key="1">
    <citation type="submission" date="2013-10" db="EMBL/GenBank/DDBJ databases">
        <title>Salinisphaera orenii MK-B5 Genome Sequencing.</title>
        <authorList>
            <person name="Lai Q."/>
            <person name="Li C."/>
            <person name="Shao Z."/>
        </authorList>
    </citation>
    <scope>NUCLEOTIDE SEQUENCE [LARGE SCALE GENOMIC DNA]</scope>
    <source>
        <strain evidence="13 14">MK-B5</strain>
    </source>
</reference>
<dbReference type="GO" id="GO:0005886">
    <property type="term" value="C:plasma membrane"/>
    <property type="evidence" value="ECO:0007669"/>
    <property type="project" value="UniProtKB-SubCell"/>
</dbReference>
<evidence type="ECO:0000256" key="4">
    <source>
        <dbReference type="ARBA" id="ARBA00022519"/>
    </source>
</evidence>
<dbReference type="PANTHER" id="PTHR24221:SF654">
    <property type="entry name" value="ATP-BINDING CASSETTE SUB-FAMILY B MEMBER 6"/>
    <property type="match status" value="1"/>
</dbReference>
<dbReference type="RefSeq" id="WP_123631121.1">
    <property type="nucleotide sequence ID" value="NZ_AYKH01000014.1"/>
</dbReference>
<dbReference type="InterPro" id="IPR011527">
    <property type="entry name" value="ABC1_TM_dom"/>
</dbReference>
<keyword evidence="4" id="KW-0997">Cell inner membrane</keyword>
<dbReference type="NCBIfam" id="TIGR02857">
    <property type="entry name" value="CydD"/>
    <property type="match status" value="1"/>
</dbReference>
<dbReference type="PROSITE" id="PS50893">
    <property type="entry name" value="ABC_TRANSPORTER_2"/>
    <property type="match status" value="1"/>
</dbReference>
<dbReference type="GO" id="GO:0140359">
    <property type="term" value="F:ABC-type transporter activity"/>
    <property type="evidence" value="ECO:0007669"/>
    <property type="project" value="InterPro"/>
</dbReference>
<dbReference type="GO" id="GO:0005524">
    <property type="term" value="F:ATP binding"/>
    <property type="evidence" value="ECO:0007669"/>
    <property type="project" value="UniProtKB-KW"/>
</dbReference>
<evidence type="ECO:0000259" key="11">
    <source>
        <dbReference type="PROSITE" id="PS50893"/>
    </source>
</evidence>
<evidence type="ECO:0000256" key="6">
    <source>
        <dbReference type="ARBA" id="ARBA00022741"/>
    </source>
</evidence>
<evidence type="ECO:0000256" key="9">
    <source>
        <dbReference type="ARBA" id="ARBA00023136"/>
    </source>
</evidence>
<dbReference type="Pfam" id="PF00664">
    <property type="entry name" value="ABC_membrane"/>
    <property type="match status" value="1"/>
</dbReference>
<dbReference type="InterPro" id="IPR014216">
    <property type="entry name" value="ABC_transptr_CydD"/>
</dbReference>
<evidence type="ECO:0000256" key="2">
    <source>
        <dbReference type="ARBA" id="ARBA00022448"/>
    </source>
</evidence>
<dbReference type="EMBL" id="AYKH01000014">
    <property type="protein sequence ID" value="ROO27272.1"/>
    <property type="molecule type" value="Genomic_DNA"/>
</dbReference>
<dbReference type="SUPFAM" id="SSF52540">
    <property type="entry name" value="P-loop containing nucleoside triphosphate hydrolases"/>
    <property type="match status" value="1"/>
</dbReference>
<dbReference type="GO" id="GO:0016887">
    <property type="term" value="F:ATP hydrolysis activity"/>
    <property type="evidence" value="ECO:0007669"/>
    <property type="project" value="InterPro"/>
</dbReference>
<dbReference type="AlphaFoldDB" id="A0A423PNY3"/>
<dbReference type="SUPFAM" id="SSF90123">
    <property type="entry name" value="ABC transporter transmembrane region"/>
    <property type="match status" value="1"/>
</dbReference>
<dbReference type="Gene3D" id="3.40.50.300">
    <property type="entry name" value="P-loop containing nucleotide triphosphate hydrolases"/>
    <property type="match status" value="1"/>
</dbReference>
<feature type="domain" description="ABC transporter" evidence="11">
    <location>
        <begin position="340"/>
        <end position="575"/>
    </location>
</feature>
<dbReference type="Gene3D" id="1.20.1560.10">
    <property type="entry name" value="ABC transporter type 1, transmembrane domain"/>
    <property type="match status" value="1"/>
</dbReference>
<dbReference type="InterPro" id="IPR036640">
    <property type="entry name" value="ABC1_TM_sf"/>
</dbReference>
<dbReference type="PROSITE" id="PS50929">
    <property type="entry name" value="ABC_TM1F"/>
    <property type="match status" value="1"/>
</dbReference>
<keyword evidence="6" id="KW-0547">Nucleotide-binding</keyword>
<dbReference type="Proteomes" id="UP000283993">
    <property type="component" value="Unassembled WGS sequence"/>
</dbReference>
<evidence type="ECO:0000259" key="12">
    <source>
        <dbReference type="PROSITE" id="PS50929"/>
    </source>
</evidence>
<dbReference type="CDD" id="cd18584">
    <property type="entry name" value="ABC_6TM_AarD_CydD"/>
    <property type="match status" value="1"/>
</dbReference>
<keyword evidence="9 10" id="KW-0472">Membrane</keyword>
<accession>A0A423PNY3</accession>
<dbReference type="InterPro" id="IPR003593">
    <property type="entry name" value="AAA+_ATPase"/>
</dbReference>
<proteinExistence type="predicted"/>
<feature type="transmembrane region" description="Helical" evidence="10">
    <location>
        <begin position="138"/>
        <end position="159"/>
    </location>
</feature>
<dbReference type="GO" id="GO:0042883">
    <property type="term" value="P:cysteine transport"/>
    <property type="evidence" value="ECO:0007669"/>
    <property type="project" value="InterPro"/>
</dbReference>
<feature type="transmembrane region" description="Helical" evidence="10">
    <location>
        <begin position="243"/>
        <end position="266"/>
    </location>
</feature>
<keyword evidence="8 10" id="KW-1133">Transmembrane helix</keyword>
<keyword evidence="7" id="KW-0067">ATP-binding</keyword>
<evidence type="ECO:0000313" key="14">
    <source>
        <dbReference type="Proteomes" id="UP000283993"/>
    </source>
</evidence>